<reference evidence="3 4" key="1">
    <citation type="submission" date="2018-06" db="EMBL/GenBank/DDBJ databases">
        <title>Genomic Encyclopedia of Type Strains, Phase IV (KMG-IV): sequencing the most valuable type-strain genomes for metagenomic binning, comparative biology and taxonomic classification.</title>
        <authorList>
            <person name="Goeker M."/>
        </authorList>
    </citation>
    <scope>NUCLEOTIDE SEQUENCE [LARGE SCALE GENOMIC DNA]</scope>
    <source>
        <strain evidence="3 4">DSM 27453</strain>
    </source>
</reference>
<dbReference type="InterPro" id="IPR045584">
    <property type="entry name" value="Pilin-like"/>
</dbReference>
<feature type="transmembrane region" description="Helical" evidence="2">
    <location>
        <begin position="27"/>
        <end position="50"/>
    </location>
</feature>
<dbReference type="Gene3D" id="3.30.1690.10">
    <property type="entry name" value="TcpA-like pilin"/>
    <property type="match status" value="1"/>
</dbReference>
<dbReference type="Proteomes" id="UP000253201">
    <property type="component" value="Unassembled WGS sequence"/>
</dbReference>
<evidence type="ECO:0000313" key="3">
    <source>
        <dbReference type="EMBL" id="RBP08338.1"/>
    </source>
</evidence>
<dbReference type="Pfam" id="PF05946">
    <property type="entry name" value="TcpA"/>
    <property type="match status" value="1"/>
</dbReference>
<gene>
    <name evidence="3" type="ORF">DFQ50_10999</name>
</gene>
<dbReference type="SUPFAM" id="SSF54523">
    <property type="entry name" value="Pili subunits"/>
    <property type="match status" value="1"/>
</dbReference>
<protein>
    <submittedName>
        <fullName evidence="3">Toxin co-regulated pilin</fullName>
    </submittedName>
</protein>
<proteinExistence type="predicted"/>
<accession>A0ABX9FV19</accession>
<evidence type="ECO:0000256" key="1">
    <source>
        <dbReference type="ARBA" id="ARBA00004167"/>
    </source>
</evidence>
<dbReference type="InterPro" id="IPR010271">
    <property type="entry name" value="TcpA"/>
</dbReference>
<evidence type="ECO:0000313" key="4">
    <source>
        <dbReference type="Proteomes" id="UP000253201"/>
    </source>
</evidence>
<organism evidence="3 4">
    <name type="scientific">Pseudocitrobacter faecalis</name>
    <dbReference type="NCBI Taxonomy" id="1398493"/>
    <lineage>
        <taxon>Bacteria</taxon>
        <taxon>Pseudomonadati</taxon>
        <taxon>Pseudomonadota</taxon>
        <taxon>Gammaproteobacteria</taxon>
        <taxon>Enterobacterales</taxon>
        <taxon>Enterobacteriaceae</taxon>
        <taxon>Pseudocitrobacter</taxon>
    </lineage>
</organism>
<keyword evidence="2" id="KW-1133">Transmembrane helix</keyword>
<dbReference type="InterPro" id="IPR012902">
    <property type="entry name" value="N_methyl_site"/>
</dbReference>
<comment type="caution">
    <text evidence="3">The sequence shown here is derived from an EMBL/GenBank/DDBJ whole genome shotgun (WGS) entry which is preliminary data.</text>
</comment>
<sequence length="238" mass="25196">MEMVFDLKGKVARKVAKFQEMKKQRGVTLLEIIIVLGIIGIIAAGVVILAQRAFTAQDLSDVQDNLTSVRTAMNEAYKDQANYPKPTNSVIGITKSSISDSKVANDAPIVTLVRMGKISADEAFNGFSNDPFQIDQAKTDSTSSQFKGFTVVVNGLAAEECRNLISQMGNQWDYVEALNTGATAGKEVTGLTGRALDVAVDTTKLKTLVSGDIAPDKIVATGVCDGAGSVNGVIFGSK</sequence>
<evidence type="ECO:0000256" key="2">
    <source>
        <dbReference type="SAM" id="Phobius"/>
    </source>
</evidence>
<dbReference type="EMBL" id="QNRL01000009">
    <property type="protein sequence ID" value="RBP08338.1"/>
    <property type="molecule type" value="Genomic_DNA"/>
</dbReference>
<dbReference type="Pfam" id="PF07963">
    <property type="entry name" value="N_methyl"/>
    <property type="match status" value="1"/>
</dbReference>
<keyword evidence="2" id="KW-0812">Transmembrane</keyword>
<dbReference type="RefSeq" id="WP_108474973.1">
    <property type="nucleotide sequence ID" value="NZ_JAGYXR010000031.1"/>
</dbReference>
<keyword evidence="4" id="KW-1185">Reference proteome</keyword>
<comment type="subcellular location">
    <subcellularLocation>
        <location evidence="1">Membrane</location>
        <topology evidence="1">Single-pass membrane protein</topology>
    </subcellularLocation>
</comment>
<dbReference type="NCBIfam" id="TIGR02532">
    <property type="entry name" value="IV_pilin_GFxxxE"/>
    <property type="match status" value="1"/>
</dbReference>
<keyword evidence="2" id="KW-0472">Membrane</keyword>
<name>A0ABX9FV19_9ENTR</name>
<dbReference type="PROSITE" id="PS00409">
    <property type="entry name" value="PROKAR_NTER_METHYL"/>
    <property type="match status" value="1"/>
</dbReference>